<evidence type="ECO:0000256" key="2">
    <source>
        <dbReference type="ARBA" id="ARBA00023125"/>
    </source>
</evidence>
<dbReference type="Pfam" id="PF17754">
    <property type="entry name" value="TetR_C_14"/>
    <property type="match status" value="1"/>
</dbReference>
<evidence type="ECO:0000259" key="5">
    <source>
        <dbReference type="PROSITE" id="PS50977"/>
    </source>
</evidence>
<dbReference type="EMBL" id="CP073249">
    <property type="protein sequence ID" value="QUF05323.1"/>
    <property type="molecule type" value="Genomic_DNA"/>
</dbReference>
<keyword evidence="3" id="KW-0804">Transcription</keyword>
<dbReference type="GO" id="GO:0000976">
    <property type="term" value="F:transcription cis-regulatory region binding"/>
    <property type="evidence" value="ECO:0007669"/>
    <property type="project" value="TreeGrafter"/>
</dbReference>
<dbReference type="PANTHER" id="PTHR30055:SF238">
    <property type="entry name" value="MYCOFACTOCIN BIOSYNTHESIS TRANSCRIPTIONAL REGULATOR MFTR-RELATED"/>
    <property type="match status" value="1"/>
</dbReference>
<organism evidence="6 7">
    <name type="scientific">Actinosynnema pretiosum subsp. pretiosum</name>
    <dbReference type="NCBI Taxonomy" id="103721"/>
    <lineage>
        <taxon>Bacteria</taxon>
        <taxon>Bacillati</taxon>
        <taxon>Actinomycetota</taxon>
        <taxon>Actinomycetes</taxon>
        <taxon>Pseudonocardiales</taxon>
        <taxon>Pseudonocardiaceae</taxon>
        <taxon>Actinosynnema</taxon>
    </lineage>
</organism>
<feature type="DNA-binding region" description="H-T-H motif" evidence="4">
    <location>
        <begin position="59"/>
        <end position="78"/>
    </location>
</feature>
<dbReference type="PROSITE" id="PS50977">
    <property type="entry name" value="HTH_TETR_2"/>
    <property type="match status" value="1"/>
</dbReference>
<reference evidence="6" key="1">
    <citation type="submission" date="2021-04" db="EMBL/GenBank/DDBJ databases">
        <title>Genomic sequence of Actinosynnema pretiosum subsp. pretiosum ATCC 31280 (C-14919).</title>
        <authorList>
            <person name="Bai L."/>
            <person name="Wang X."/>
            <person name="Xiao Y."/>
        </authorList>
    </citation>
    <scope>NUCLEOTIDE SEQUENCE</scope>
    <source>
        <strain evidence="6">ATCC 31280</strain>
    </source>
</reference>
<evidence type="ECO:0000256" key="4">
    <source>
        <dbReference type="PROSITE-ProRule" id="PRU00335"/>
    </source>
</evidence>
<dbReference type="Gene3D" id="1.10.357.10">
    <property type="entry name" value="Tetracycline Repressor, domain 2"/>
    <property type="match status" value="1"/>
</dbReference>
<keyword evidence="2 4" id="KW-0238">DNA-binding</keyword>
<proteinExistence type="predicted"/>
<dbReference type="Proteomes" id="UP000677152">
    <property type="component" value="Chromosome"/>
</dbReference>
<dbReference type="InterPro" id="IPR050109">
    <property type="entry name" value="HTH-type_TetR-like_transc_reg"/>
</dbReference>
<feature type="domain" description="HTH tetR-type" evidence="5">
    <location>
        <begin position="36"/>
        <end position="96"/>
    </location>
</feature>
<keyword evidence="1" id="KW-0805">Transcription regulation</keyword>
<dbReference type="PANTHER" id="PTHR30055">
    <property type="entry name" value="HTH-TYPE TRANSCRIPTIONAL REGULATOR RUTR"/>
    <property type="match status" value="1"/>
</dbReference>
<evidence type="ECO:0000256" key="3">
    <source>
        <dbReference type="ARBA" id="ARBA00023163"/>
    </source>
</evidence>
<evidence type="ECO:0000313" key="7">
    <source>
        <dbReference type="Proteomes" id="UP000677152"/>
    </source>
</evidence>
<sequence length="230" mass="25315">MSHRDNCPTGTFQQYACPVSVRPEPVVDGRRQRKTLRTREALALAAVELVVARGLRAVTVEEIADRADVTRRTFSRYFASKETAVLDGVRADGDRINAALRARPADEDPVTAYRAAVRDWLDDEGEPAWHRRPGVRDLLRLTEREPTLFGAHHHLRALAEAESVRVLAERMGVPEDDLRPAVVVGAGAGALVAATRLWLFGDEELPVLVDRAFDALVGALAIPTTQWSAP</sequence>
<protein>
    <submittedName>
        <fullName evidence="6">TetR family transcriptional regulator</fullName>
    </submittedName>
</protein>
<dbReference type="AlphaFoldDB" id="A0AA45L9M6"/>
<dbReference type="InterPro" id="IPR009057">
    <property type="entry name" value="Homeodomain-like_sf"/>
</dbReference>
<dbReference type="SUPFAM" id="SSF46689">
    <property type="entry name" value="Homeodomain-like"/>
    <property type="match status" value="1"/>
</dbReference>
<evidence type="ECO:0000313" key="6">
    <source>
        <dbReference type="EMBL" id="QUF05323.1"/>
    </source>
</evidence>
<dbReference type="Pfam" id="PF00440">
    <property type="entry name" value="TetR_N"/>
    <property type="match status" value="1"/>
</dbReference>
<accession>A0AA45L9M6</accession>
<dbReference type="InterPro" id="IPR041347">
    <property type="entry name" value="MftR_C"/>
</dbReference>
<dbReference type="Gene3D" id="1.10.10.60">
    <property type="entry name" value="Homeodomain-like"/>
    <property type="match status" value="1"/>
</dbReference>
<dbReference type="GO" id="GO:0003700">
    <property type="term" value="F:DNA-binding transcription factor activity"/>
    <property type="evidence" value="ECO:0007669"/>
    <property type="project" value="TreeGrafter"/>
</dbReference>
<gene>
    <name evidence="6" type="ORF">KCV87_04240</name>
</gene>
<evidence type="ECO:0000256" key="1">
    <source>
        <dbReference type="ARBA" id="ARBA00023015"/>
    </source>
</evidence>
<dbReference type="InterPro" id="IPR001647">
    <property type="entry name" value="HTH_TetR"/>
</dbReference>
<name>A0AA45L9M6_9PSEU</name>